<evidence type="ECO:0000259" key="5">
    <source>
        <dbReference type="Pfam" id="PF25885"/>
    </source>
</evidence>
<keyword evidence="8" id="KW-1185">Reference proteome</keyword>
<gene>
    <name evidence="7" type="ORF">VSX58_13215</name>
</gene>
<dbReference type="Gene3D" id="2.40.50.100">
    <property type="match status" value="1"/>
</dbReference>
<sequence>MSDNANIEHTASPNGEERQPAPNGKRKRLFLALLVTVLVLGAAYYAYYVLIASRSVTTDNAYVGADVAQVTPLVPGPVKQVNVSDTQTVKHGDILVVLDDADARHTLAQAEAAYDNARRKVESYIANDESLEARVSALTWTENAADADLEKARIDLDRRKNLARSGSVSGDELTTAQNAFATAKARLASARSDRLSAEGSYKSNHALVAGAGVDDNPEVLSAKAALEQARLDLARTVIRAPIDGVVSRRQVQVGQRVQPGAMLMVVVPIHQAYVDANFKEGQLAQVRAGQSVTLESDLYGGAVEYRGTVVGFSGGTGAAFSVVPAQNATGNWIKVVQRLPVRIALDAQQLAQHPLQVGLSMTATVDVSH</sequence>
<dbReference type="RefSeq" id="WP_327618504.1">
    <property type="nucleotide sequence ID" value="NZ_JAYWTM010000011.1"/>
</dbReference>
<dbReference type="EMBL" id="JAYWTM010000011">
    <property type="protein sequence ID" value="MEC5343554.1"/>
    <property type="molecule type" value="Genomic_DNA"/>
</dbReference>
<keyword evidence="4" id="KW-1133">Transmembrane helix</keyword>
<dbReference type="PANTHER" id="PTHR30386">
    <property type="entry name" value="MEMBRANE FUSION SUBUNIT OF EMRAB-TOLC MULTIDRUG EFFLUX PUMP"/>
    <property type="match status" value="1"/>
</dbReference>
<accession>A0ABU6JS08</accession>
<evidence type="ECO:0000313" key="8">
    <source>
        <dbReference type="Proteomes" id="UP001309705"/>
    </source>
</evidence>
<name>A0ABU6JS08_9GAMM</name>
<dbReference type="InterPro" id="IPR058634">
    <property type="entry name" value="AaeA-lik-b-barrel"/>
</dbReference>
<keyword evidence="2" id="KW-0175">Coiled coil</keyword>
<dbReference type="InterPro" id="IPR058633">
    <property type="entry name" value="EmrA/FarA_HH"/>
</dbReference>
<organism evidence="7 8">
    <name type="scientific">Brenneria populi</name>
    <dbReference type="NCBI Taxonomy" id="1505588"/>
    <lineage>
        <taxon>Bacteria</taxon>
        <taxon>Pseudomonadati</taxon>
        <taxon>Pseudomonadota</taxon>
        <taxon>Gammaproteobacteria</taxon>
        <taxon>Enterobacterales</taxon>
        <taxon>Pectobacteriaceae</taxon>
        <taxon>Brenneria</taxon>
    </lineage>
</organism>
<feature type="domain" description="p-hydroxybenzoic acid efflux pump subunit AaeA-like beta-barrel" evidence="6">
    <location>
        <begin position="273"/>
        <end position="367"/>
    </location>
</feature>
<dbReference type="Gene3D" id="2.40.30.170">
    <property type="match status" value="1"/>
</dbReference>
<feature type="domain" description="Multidrug export protein EmrA/FarA alpha-helical hairpin" evidence="5">
    <location>
        <begin position="102"/>
        <end position="236"/>
    </location>
</feature>
<comment type="caution">
    <text evidence="7">The sequence shown here is derived from an EMBL/GenBank/DDBJ whole genome shotgun (WGS) entry which is preliminary data.</text>
</comment>
<dbReference type="PANTHER" id="PTHR30386:SF19">
    <property type="entry name" value="MULTIDRUG EXPORT PROTEIN EMRA-RELATED"/>
    <property type="match status" value="1"/>
</dbReference>
<reference evidence="7 8" key="1">
    <citation type="journal article" date="2017" name="Int. J. Syst. Evol. Microbiol.">
        <title>Brenneria populi subsp. brevivirga subsp. nov. isolated from symptomatic bark of Populus x euramericana canker, and description of Brenneria populi subsp. populi subsp. nov.</title>
        <authorList>
            <person name="Zheng M.H."/>
            <person name="Piao C.G."/>
            <person name="Xue H."/>
            <person name="Guo M.W."/>
            <person name="Li Y."/>
        </authorList>
    </citation>
    <scope>NUCLEOTIDE SEQUENCE [LARGE SCALE GENOMIC DNA]</scope>
    <source>
        <strain evidence="7 8">D9-5</strain>
    </source>
</reference>
<dbReference type="SUPFAM" id="SSF111369">
    <property type="entry name" value="HlyD-like secretion proteins"/>
    <property type="match status" value="2"/>
</dbReference>
<protein>
    <submittedName>
        <fullName evidence="7">HlyD family efflux transporter periplasmic adaptor subunit</fullName>
    </submittedName>
</protein>
<proteinExistence type="predicted"/>
<evidence type="ECO:0000259" key="6">
    <source>
        <dbReference type="Pfam" id="PF25963"/>
    </source>
</evidence>
<keyword evidence="4" id="KW-0472">Membrane</keyword>
<evidence type="ECO:0000256" key="3">
    <source>
        <dbReference type="SAM" id="MobiDB-lite"/>
    </source>
</evidence>
<dbReference type="Gene3D" id="1.10.287.470">
    <property type="entry name" value="Helix hairpin bin"/>
    <property type="match status" value="1"/>
</dbReference>
<feature type="compositionally biased region" description="Polar residues" evidence="3">
    <location>
        <begin position="1"/>
        <end position="13"/>
    </location>
</feature>
<evidence type="ECO:0000256" key="4">
    <source>
        <dbReference type="SAM" id="Phobius"/>
    </source>
</evidence>
<keyword evidence="4" id="KW-0812">Transmembrane</keyword>
<dbReference type="Pfam" id="PF25963">
    <property type="entry name" value="Beta-barrel_AAEA"/>
    <property type="match status" value="1"/>
</dbReference>
<evidence type="ECO:0000256" key="2">
    <source>
        <dbReference type="SAM" id="Coils"/>
    </source>
</evidence>
<comment type="subcellular location">
    <subcellularLocation>
        <location evidence="1">Cell envelope</location>
    </subcellularLocation>
</comment>
<evidence type="ECO:0000313" key="7">
    <source>
        <dbReference type="EMBL" id="MEC5343554.1"/>
    </source>
</evidence>
<dbReference type="Pfam" id="PF25885">
    <property type="entry name" value="HH_EMRA"/>
    <property type="match status" value="1"/>
</dbReference>
<dbReference type="InterPro" id="IPR050739">
    <property type="entry name" value="MFP"/>
</dbReference>
<feature type="region of interest" description="Disordered" evidence="3">
    <location>
        <begin position="1"/>
        <end position="23"/>
    </location>
</feature>
<evidence type="ECO:0000256" key="1">
    <source>
        <dbReference type="ARBA" id="ARBA00004196"/>
    </source>
</evidence>
<dbReference type="Proteomes" id="UP001309705">
    <property type="component" value="Unassembled WGS sequence"/>
</dbReference>
<feature type="coiled-coil region" evidence="2">
    <location>
        <begin position="100"/>
        <end position="134"/>
    </location>
</feature>
<feature type="transmembrane region" description="Helical" evidence="4">
    <location>
        <begin position="29"/>
        <end position="50"/>
    </location>
</feature>